<evidence type="ECO:0000313" key="1">
    <source>
        <dbReference type="EMBL" id="PHT71843.1"/>
    </source>
</evidence>
<dbReference type="Gramene" id="PHT71843">
    <property type="protein sequence ID" value="PHT71843"/>
    <property type="gene ID" value="T459_22628"/>
</dbReference>
<dbReference type="STRING" id="4072.A0A2G2YQ17"/>
<evidence type="ECO:0000313" key="2">
    <source>
        <dbReference type="Proteomes" id="UP000222542"/>
    </source>
</evidence>
<proteinExistence type="predicted"/>
<accession>A0A2G2YQ17</accession>
<dbReference type="EMBL" id="AYRZ02000009">
    <property type="protein sequence ID" value="PHT71843.1"/>
    <property type="molecule type" value="Genomic_DNA"/>
</dbReference>
<reference evidence="1 2" key="1">
    <citation type="journal article" date="2014" name="Nat. Genet.">
        <title>Genome sequence of the hot pepper provides insights into the evolution of pungency in Capsicum species.</title>
        <authorList>
            <person name="Kim S."/>
            <person name="Park M."/>
            <person name="Yeom S.I."/>
            <person name="Kim Y.M."/>
            <person name="Lee J.M."/>
            <person name="Lee H.A."/>
            <person name="Seo E."/>
            <person name="Choi J."/>
            <person name="Cheong K."/>
            <person name="Kim K.T."/>
            <person name="Jung K."/>
            <person name="Lee G.W."/>
            <person name="Oh S.K."/>
            <person name="Bae C."/>
            <person name="Kim S.B."/>
            <person name="Lee H.Y."/>
            <person name="Kim S.Y."/>
            <person name="Kim M.S."/>
            <person name="Kang B.C."/>
            <person name="Jo Y.D."/>
            <person name="Yang H.B."/>
            <person name="Jeong H.J."/>
            <person name="Kang W.H."/>
            <person name="Kwon J.K."/>
            <person name="Shin C."/>
            <person name="Lim J.Y."/>
            <person name="Park J.H."/>
            <person name="Huh J.H."/>
            <person name="Kim J.S."/>
            <person name="Kim B.D."/>
            <person name="Cohen O."/>
            <person name="Paran I."/>
            <person name="Suh M.C."/>
            <person name="Lee S.B."/>
            <person name="Kim Y.K."/>
            <person name="Shin Y."/>
            <person name="Noh S.J."/>
            <person name="Park J."/>
            <person name="Seo Y.S."/>
            <person name="Kwon S.Y."/>
            <person name="Kim H.A."/>
            <person name="Park J.M."/>
            <person name="Kim H.J."/>
            <person name="Choi S.B."/>
            <person name="Bosland P.W."/>
            <person name="Reeves G."/>
            <person name="Jo S.H."/>
            <person name="Lee B.W."/>
            <person name="Cho H.T."/>
            <person name="Choi H.S."/>
            <person name="Lee M.S."/>
            <person name="Yu Y."/>
            <person name="Do Choi Y."/>
            <person name="Park B.S."/>
            <person name="van Deynze A."/>
            <person name="Ashrafi H."/>
            <person name="Hill T."/>
            <person name="Kim W.T."/>
            <person name="Pai H.S."/>
            <person name="Ahn H.K."/>
            <person name="Yeam I."/>
            <person name="Giovannoni J.J."/>
            <person name="Rose J.K."/>
            <person name="Sorensen I."/>
            <person name="Lee S.J."/>
            <person name="Kim R.W."/>
            <person name="Choi I.Y."/>
            <person name="Choi B.S."/>
            <person name="Lim J.S."/>
            <person name="Lee Y.H."/>
            <person name="Choi D."/>
        </authorList>
    </citation>
    <scope>NUCLEOTIDE SEQUENCE [LARGE SCALE GENOMIC DNA]</scope>
    <source>
        <strain evidence="2">cv. CM334</strain>
    </source>
</reference>
<gene>
    <name evidence="1" type="ORF">T459_22628</name>
</gene>
<keyword evidence="2" id="KW-1185">Reference proteome</keyword>
<dbReference type="SMR" id="A0A2G2YQ17"/>
<sequence length="67" mass="7501">MDTIPSEYIRSKSKRPAATTLDGVVLQKVGKEFFEEVPQEEKELIAKNSGSQSIERYGNSLQKEVEG</sequence>
<dbReference type="Proteomes" id="UP000222542">
    <property type="component" value="Unassembled WGS sequence"/>
</dbReference>
<reference evidence="1 2" key="2">
    <citation type="journal article" date="2017" name="Genome Biol.">
        <title>New reference genome sequences of hot pepper reveal the massive evolution of plant disease-resistance genes by retroduplication.</title>
        <authorList>
            <person name="Kim S."/>
            <person name="Park J."/>
            <person name="Yeom S.I."/>
            <person name="Kim Y.M."/>
            <person name="Seo E."/>
            <person name="Kim K.T."/>
            <person name="Kim M.S."/>
            <person name="Lee J.M."/>
            <person name="Cheong K."/>
            <person name="Shin H.S."/>
            <person name="Kim S.B."/>
            <person name="Han K."/>
            <person name="Lee J."/>
            <person name="Park M."/>
            <person name="Lee H.A."/>
            <person name="Lee H.Y."/>
            <person name="Lee Y."/>
            <person name="Oh S."/>
            <person name="Lee J.H."/>
            <person name="Choi E."/>
            <person name="Choi E."/>
            <person name="Lee S.E."/>
            <person name="Jeon J."/>
            <person name="Kim H."/>
            <person name="Choi G."/>
            <person name="Song H."/>
            <person name="Lee J."/>
            <person name="Lee S.C."/>
            <person name="Kwon J.K."/>
            <person name="Lee H.Y."/>
            <person name="Koo N."/>
            <person name="Hong Y."/>
            <person name="Kim R.W."/>
            <person name="Kang W.H."/>
            <person name="Huh J.H."/>
            <person name="Kang B.C."/>
            <person name="Yang T.J."/>
            <person name="Lee Y.H."/>
            <person name="Bennetzen J.L."/>
            <person name="Choi D."/>
        </authorList>
    </citation>
    <scope>NUCLEOTIDE SEQUENCE [LARGE SCALE GENOMIC DNA]</scope>
    <source>
        <strain evidence="2">cv. CM334</strain>
    </source>
</reference>
<organism evidence="1 2">
    <name type="scientific">Capsicum annuum</name>
    <name type="common">Capsicum pepper</name>
    <dbReference type="NCBI Taxonomy" id="4072"/>
    <lineage>
        <taxon>Eukaryota</taxon>
        <taxon>Viridiplantae</taxon>
        <taxon>Streptophyta</taxon>
        <taxon>Embryophyta</taxon>
        <taxon>Tracheophyta</taxon>
        <taxon>Spermatophyta</taxon>
        <taxon>Magnoliopsida</taxon>
        <taxon>eudicotyledons</taxon>
        <taxon>Gunneridae</taxon>
        <taxon>Pentapetalae</taxon>
        <taxon>asterids</taxon>
        <taxon>lamiids</taxon>
        <taxon>Solanales</taxon>
        <taxon>Solanaceae</taxon>
        <taxon>Solanoideae</taxon>
        <taxon>Capsiceae</taxon>
        <taxon>Capsicum</taxon>
    </lineage>
</organism>
<comment type="caution">
    <text evidence="1">The sequence shown here is derived from an EMBL/GenBank/DDBJ whole genome shotgun (WGS) entry which is preliminary data.</text>
</comment>
<dbReference type="AlphaFoldDB" id="A0A2G2YQ17"/>
<name>A0A2G2YQ17_CAPAN</name>
<protein>
    <submittedName>
        <fullName evidence="1">Uncharacterized protein</fullName>
    </submittedName>
</protein>